<dbReference type="InterPro" id="IPR039261">
    <property type="entry name" value="FNR_nucleotide-bd"/>
</dbReference>
<dbReference type="SFLD" id="SFLDG01168">
    <property type="entry name" value="Ferric_reductase_subgroup_(FRE"/>
    <property type="match status" value="1"/>
</dbReference>
<evidence type="ECO:0000313" key="13">
    <source>
        <dbReference type="Proteomes" id="UP000054321"/>
    </source>
</evidence>
<keyword evidence="8" id="KW-0406">Ion transport</keyword>
<dbReference type="GO" id="GO:0005886">
    <property type="term" value="C:plasma membrane"/>
    <property type="evidence" value="ECO:0007669"/>
    <property type="project" value="TreeGrafter"/>
</dbReference>
<dbReference type="EMBL" id="KN832881">
    <property type="protein sequence ID" value="KIM98193.1"/>
    <property type="molecule type" value="Genomic_DNA"/>
</dbReference>
<dbReference type="InParanoid" id="A0A0C3CGV3"/>
<dbReference type="GO" id="GO:0015677">
    <property type="term" value="P:copper ion import"/>
    <property type="evidence" value="ECO:0007669"/>
    <property type="project" value="TreeGrafter"/>
</dbReference>
<keyword evidence="5" id="KW-0249">Electron transport</keyword>
<keyword evidence="7" id="KW-0560">Oxidoreductase</keyword>
<dbReference type="PANTHER" id="PTHR32361:SF28">
    <property type="entry name" value="FRP1P"/>
    <property type="match status" value="1"/>
</dbReference>
<feature type="domain" description="FAD-binding FR-type" evidence="11">
    <location>
        <begin position="275"/>
        <end position="395"/>
    </location>
</feature>
<proteinExistence type="inferred from homology"/>
<evidence type="ECO:0000259" key="11">
    <source>
        <dbReference type="PROSITE" id="PS51384"/>
    </source>
</evidence>
<evidence type="ECO:0000256" key="9">
    <source>
        <dbReference type="ARBA" id="ARBA00023136"/>
    </source>
</evidence>
<dbReference type="InterPro" id="IPR013130">
    <property type="entry name" value="Fe3_Rdtase_TM_dom"/>
</dbReference>
<dbReference type="Pfam" id="PF08022">
    <property type="entry name" value="FAD_binding_8"/>
    <property type="match status" value="1"/>
</dbReference>
<dbReference type="SFLD" id="SFLDS00052">
    <property type="entry name" value="Ferric_Reductase_Domain"/>
    <property type="match status" value="1"/>
</dbReference>
<dbReference type="Pfam" id="PF08030">
    <property type="entry name" value="NAD_binding_6"/>
    <property type="match status" value="1"/>
</dbReference>
<dbReference type="GO" id="GO:0006826">
    <property type="term" value="P:iron ion transport"/>
    <property type="evidence" value="ECO:0007669"/>
    <property type="project" value="TreeGrafter"/>
</dbReference>
<dbReference type="InterPro" id="IPR013121">
    <property type="entry name" value="Fe_red_NAD-bd_6"/>
</dbReference>
<evidence type="ECO:0000256" key="7">
    <source>
        <dbReference type="ARBA" id="ARBA00023002"/>
    </source>
</evidence>
<comment type="subcellular location">
    <subcellularLocation>
        <location evidence="1">Membrane</location>
        <topology evidence="1">Multi-pass membrane protein</topology>
    </subcellularLocation>
</comment>
<gene>
    <name evidence="12" type="ORF">OIDMADRAFT_57694</name>
</gene>
<dbReference type="InterPro" id="IPR013112">
    <property type="entry name" value="FAD-bd_8"/>
</dbReference>
<evidence type="ECO:0000256" key="6">
    <source>
        <dbReference type="ARBA" id="ARBA00022989"/>
    </source>
</evidence>
<dbReference type="GO" id="GO:0006879">
    <property type="term" value="P:intracellular iron ion homeostasis"/>
    <property type="evidence" value="ECO:0007669"/>
    <property type="project" value="TreeGrafter"/>
</dbReference>
<feature type="transmembrane region" description="Helical" evidence="10">
    <location>
        <begin position="206"/>
        <end position="226"/>
    </location>
</feature>
<keyword evidence="6 10" id="KW-1133">Transmembrane helix</keyword>
<keyword evidence="3" id="KW-0813">Transport</keyword>
<dbReference type="Pfam" id="PF01794">
    <property type="entry name" value="Ferric_reduct"/>
    <property type="match status" value="1"/>
</dbReference>
<evidence type="ECO:0000256" key="4">
    <source>
        <dbReference type="ARBA" id="ARBA00022692"/>
    </source>
</evidence>
<feature type="transmembrane region" description="Helical" evidence="10">
    <location>
        <begin position="173"/>
        <end position="194"/>
    </location>
</feature>
<dbReference type="AlphaFoldDB" id="A0A0C3CGV3"/>
<dbReference type="GO" id="GO:0000293">
    <property type="term" value="F:ferric-chelate reductase activity"/>
    <property type="evidence" value="ECO:0007669"/>
    <property type="project" value="UniProtKB-ARBA"/>
</dbReference>
<evidence type="ECO:0000256" key="5">
    <source>
        <dbReference type="ARBA" id="ARBA00022982"/>
    </source>
</evidence>
<evidence type="ECO:0000313" key="12">
    <source>
        <dbReference type="EMBL" id="KIM98193.1"/>
    </source>
</evidence>
<dbReference type="SUPFAM" id="SSF52343">
    <property type="entry name" value="Ferredoxin reductase-like, C-terminal NADP-linked domain"/>
    <property type="match status" value="1"/>
</dbReference>
<accession>A0A0C3CGV3</accession>
<dbReference type="CDD" id="cd06186">
    <property type="entry name" value="NOX_Duox_like_FAD_NADP"/>
    <property type="match status" value="1"/>
</dbReference>
<dbReference type="OrthoDB" id="10006946at2759"/>
<dbReference type="STRING" id="913774.A0A0C3CGV3"/>
<reference evidence="12 13" key="1">
    <citation type="submission" date="2014-04" db="EMBL/GenBank/DDBJ databases">
        <authorList>
            <consortium name="DOE Joint Genome Institute"/>
            <person name="Kuo A."/>
            <person name="Martino E."/>
            <person name="Perotto S."/>
            <person name="Kohler A."/>
            <person name="Nagy L.G."/>
            <person name="Floudas D."/>
            <person name="Copeland A."/>
            <person name="Barry K.W."/>
            <person name="Cichocki N."/>
            <person name="Veneault-Fourrey C."/>
            <person name="LaButti K."/>
            <person name="Lindquist E.A."/>
            <person name="Lipzen A."/>
            <person name="Lundell T."/>
            <person name="Morin E."/>
            <person name="Murat C."/>
            <person name="Sun H."/>
            <person name="Tunlid A."/>
            <person name="Henrissat B."/>
            <person name="Grigoriev I.V."/>
            <person name="Hibbett D.S."/>
            <person name="Martin F."/>
            <person name="Nordberg H.P."/>
            <person name="Cantor M.N."/>
            <person name="Hua S.X."/>
        </authorList>
    </citation>
    <scope>NUCLEOTIDE SEQUENCE [LARGE SCALE GENOMIC DNA]</scope>
    <source>
        <strain evidence="12 13">Zn</strain>
    </source>
</reference>
<feature type="transmembrane region" description="Helical" evidence="10">
    <location>
        <begin position="25"/>
        <end position="43"/>
    </location>
</feature>
<keyword evidence="13" id="KW-1185">Reference proteome</keyword>
<dbReference type="Gene3D" id="3.40.50.80">
    <property type="entry name" value="Nucleotide-binding domain of ferredoxin-NADP reductase (FNR) module"/>
    <property type="match status" value="1"/>
</dbReference>
<evidence type="ECO:0000256" key="3">
    <source>
        <dbReference type="ARBA" id="ARBA00022448"/>
    </source>
</evidence>
<dbReference type="Proteomes" id="UP000054321">
    <property type="component" value="Unassembled WGS sequence"/>
</dbReference>
<evidence type="ECO:0000256" key="2">
    <source>
        <dbReference type="ARBA" id="ARBA00006278"/>
    </source>
</evidence>
<dbReference type="InterPro" id="IPR051410">
    <property type="entry name" value="Ferric/Cupric_Reductase"/>
</dbReference>
<dbReference type="HOGENOM" id="CLU_019268_1_0_1"/>
<keyword evidence="9 10" id="KW-0472">Membrane</keyword>
<dbReference type="PROSITE" id="PS51384">
    <property type="entry name" value="FAD_FR"/>
    <property type="match status" value="1"/>
</dbReference>
<organism evidence="12 13">
    <name type="scientific">Oidiodendron maius (strain Zn)</name>
    <dbReference type="NCBI Taxonomy" id="913774"/>
    <lineage>
        <taxon>Eukaryota</taxon>
        <taxon>Fungi</taxon>
        <taxon>Dikarya</taxon>
        <taxon>Ascomycota</taxon>
        <taxon>Pezizomycotina</taxon>
        <taxon>Leotiomycetes</taxon>
        <taxon>Leotiomycetes incertae sedis</taxon>
        <taxon>Myxotrichaceae</taxon>
        <taxon>Oidiodendron</taxon>
    </lineage>
</organism>
<sequence>MAWPYHFSTLDGDQKHARRLLLDRYGAFAQLSAIVPVIIYQLYRLGVWVYSERQRSKATYSALSSPARKKHKHTATGSAVRRWNKVKWWLEDDLASGWGSRGYWITGIFWTSWLLFLCVHKTGDDYLHITKRFGHVAAAQFPVHYMLAMKSVYSPLRLVFQTSHEKLNPWHRISGRIIYFLLFNHATWYLNYFIQNGIVYQRLTEFIIIIGITSFLGITVLFSTALEAVRRWNYRLFFVLHFVLGLWTLPMLFFHVKELRLYMAEALALLIFDLVCRKIDTITGHATVTKITGTKLLKVKIPVPPTKLNRFAAAPGQHVYLFIPPESRPPNAGSPSIYDFLFNPFTVAEVSSTDITLVMRIGSGLSTSAIEKLASLTKAKPPIDIEGPYGTARQFPDLINSYDRILLVAGGVGATFILPIYRHLRDELESESMSPDRLKFIWSMRSGAEAGWAFDMPAEPSLEDDEHVKIYLTRGDADDKPSNEIVDSSVELDDLQQTGRIIKATGGKERPDLKKIVNEIFKFGCEERIAVLVCGPKSLARDLRKHVGDWVMKGREVWWYDETFGW</sequence>
<evidence type="ECO:0000256" key="10">
    <source>
        <dbReference type="SAM" id="Phobius"/>
    </source>
</evidence>
<comment type="similarity">
    <text evidence="2">Belongs to the ferric reductase (FRE) family.</text>
</comment>
<dbReference type="PANTHER" id="PTHR32361">
    <property type="entry name" value="FERRIC/CUPRIC REDUCTASE TRANSMEMBRANE COMPONENT"/>
    <property type="match status" value="1"/>
</dbReference>
<keyword evidence="4 10" id="KW-0812">Transmembrane</keyword>
<name>A0A0C3CGV3_OIDMZ</name>
<protein>
    <recommendedName>
        <fullName evidence="11">FAD-binding FR-type domain-containing protein</fullName>
    </recommendedName>
</protein>
<reference evidence="13" key="2">
    <citation type="submission" date="2015-01" db="EMBL/GenBank/DDBJ databases">
        <title>Evolutionary Origins and Diversification of the Mycorrhizal Mutualists.</title>
        <authorList>
            <consortium name="DOE Joint Genome Institute"/>
            <consortium name="Mycorrhizal Genomics Consortium"/>
            <person name="Kohler A."/>
            <person name="Kuo A."/>
            <person name="Nagy L.G."/>
            <person name="Floudas D."/>
            <person name="Copeland A."/>
            <person name="Barry K.W."/>
            <person name="Cichocki N."/>
            <person name="Veneault-Fourrey C."/>
            <person name="LaButti K."/>
            <person name="Lindquist E.A."/>
            <person name="Lipzen A."/>
            <person name="Lundell T."/>
            <person name="Morin E."/>
            <person name="Murat C."/>
            <person name="Riley R."/>
            <person name="Ohm R."/>
            <person name="Sun H."/>
            <person name="Tunlid A."/>
            <person name="Henrissat B."/>
            <person name="Grigoriev I.V."/>
            <person name="Hibbett D.S."/>
            <person name="Martin F."/>
        </authorList>
    </citation>
    <scope>NUCLEOTIDE SEQUENCE [LARGE SCALE GENOMIC DNA]</scope>
    <source>
        <strain evidence="13">Zn</strain>
    </source>
</reference>
<evidence type="ECO:0000256" key="1">
    <source>
        <dbReference type="ARBA" id="ARBA00004141"/>
    </source>
</evidence>
<dbReference type="InterPro" id="IPR017927">
    <property type="entry name" value="FAD-bd_FR_type"/>
</dbReference>
<evidence type="ECO:0000256" key="8">
    <source>
        <dbReference type="ARBA" id="ARBA00023065"/>
    </source>
</evidence>
<feature type="transmembrane region" description="Helical" evidence="10">
    <location>
        <begin position="232"/>
        <end position="254"/>
    </location>
</feature>